<dbReference type="PANTHER" id="PTHR40866">
    <property type="entry name" value="BED-TYPE DOMAIN-CONTAINING PROTEIN"/>
    <property type="match status" value="1"/>
</dbReference>
<gene>
    <name evidence="1" type="ORF">Ae201684_015977</name>
</gene>
<dbReference type="VEuPathDB" id="FungiDB:AeMF1_021288"/>
<dbReference type="PANTHER" id="PTHR40866:SF1">
    <property type="entry name" value="BED-TYPE DOMAIN-CONTAINING PROTEIN"/>
    <property type="match status" value="1"/>
</dbReference>
<organism evidence="1 2">
    <name type="scientific">Aphanomyces euteiches</name>
    <dbReference type="NCBI Taxonomy" id="100861"/>
    <lineage>
        <taxon>Eukaryota</taxon>
        <taxon>Sar</taxon>
        <taxon>Stramenopiles</taxon>
        <taxon>Oomycota</taxon>
        <taxon>Saprolegniomycetes</taxon>
        <taxon>Saprolegniales</taxon>
        <taxon>Verrucalvaceae</taxon>
        <taxon>Aphanomyces</taxon>
    </lineage>
</organism>
<comment type="caution">
    <text evidence="1">The sequence shown here is derived from an EMBL/GenBank/DDBJ whole genome shotgun (WGS) entry which is preliminary data.</text>
</comment>
<keyword evidence="2" id="KW-1185">Reference proteome</keyword>
<evidence type="ECO:0008006" key="3">
    <source>
        <dbReference type="Google" id="ProtNLM"/>
    </source>
</evidence>
<reference evidence="1 2" key="1">
    <citation type="submission" date="2019-07" db="EMBL/GenBank/DDBJ databases">
        <title>Genomics analysis of Aphanomyces spp. identifies a new class of oomycete effector associated with host adaptation.</title>
        <authorList>
            <person name="Gaulin E."/>
        </authorList>
    </citation>
    <scope>NUCLEOTIDE SEQUENCE [LARGE SCALE GENOMIC DNA]</scope>
    <source>
        <strain evidence="1 2">ATCC 201684</strain>
    </source>
</reference>
<protein>
    <recommendedName>
        <fullName evidence="3">BED-type domain-containing protein</fullName>
    </recommendedName>
</protein>
<evidence type="ECO:0000313" key="1">
    <source>
        <dbReference type="EMBL" id="KAF0725644.1"/>
    </source>
</evidence>
<evidence type="ECO:0000313" key="2">
    <source>
        <dbReference type="Proteomes" id="UP000481153"/>
    </source>
</evidence>
<accession>A0A6G0WE57</accession>
<dbReference type="Proteomes" id="UP000481153">
    <property type="component" value="Unassembled WGS sequence"/>
</dbReference>
<dbReference type="EMBL" id="VJMJ01000237">
    <property type="protein sequence ID" value="KAF0725644.1"/>
    <property type="molecule type" value="Genomic_DNA"/>
</dbReference>
<proteinExistence type="predicted"/>
<name>A0A6G0WE57_9STRA</name>
<sequence length="167" mass="18737">MKQLTLVPVSTPEAFTPKEIAAFFFKHGGESTIRDPKTKRIRTMVTYNCMRCVPSTVVTIKKNTGYQNLAQHVYTFHKDHLSQMRQAHGPGKVTSIGHAVSDKALNVFGCLDWIVHNNLPFSFFESARTKQYSDLDGIGATTVRKYLQLVTQQVESEVSSILPTKFG</sequence>
<dbReference type="AlphaFoldDB" id="A0A6G0WE57"/>